<accession>A0A2T8IJ42</accession>
<dbReference type="Gramene" id="PVH37636">
    <property type="protein sequence ID" value="PVH37636"/>
    <property type="gene ID" value="PAHAL_5G049600"/>
</dbReference>
<organism evidence="1">
    <name type="scientific">Panicum hallii</name>
    <dbReference type="NCBI Taxonomy" id="206008"/>
    <lineage>
        <taxon>Eukaryota</taxon>
        <taxon>Viridiplantae</taxon>
        <taxon>Streptophyta</taxon>
        <taxon>Embryophyta</taxon>
        <taxon>Tracheophyta</taxon>
        <taxon>Spermatophyta</taxon>
        <taxon>Magnoliopsida</taxon>
        <taxon>Liliopsida</taxon>
        <taxon>Poales</taxon>
        <taxon>Poaceae</taxon>
        <taxon>PACMAD clade</taxon>
        <taxon>Panicoideae</taxon>
        <taxon>Panicodae</taxon>
        <taxon>Paniceae</taxon>
        <taxon>Panicinae</taxon>
        <taxon>Panicum</taxon>
        <taxon>Panicum sect. Panicum</taxon>
    </lineage>
</organism>
<evidence type="ECO:0000313" key="1">
    <source>
        <dbReference type="EMBL" id="PVH37636.1"/>
    </source>
</evidence>
<proteinExistence type="predicted"/>
<gene>
    <name evidence="1" type="ORF">PAHAL_5G049600</name>
</gene>
<sequence>MVVFFRPMLHLSSEVEVSERSELPRTLRNACWFSIYRSP</sequence>
<name>A0A2T8IJ42_9POAL</name>
<reference evidence="1" key="1">
    <citation type="submission" date="2018-04" db="EMBL/GenBank/DDBJ databases">
        <title>WGS assembly of Panicum hallii.</title>
        <authorList>
            <person name="Lovell J."/>
            <person name="Jenkins J."/>
            <person name="Lowry D."/>
            <person name="Mamidi S."/>
            <person name="Sreedasyam A."/>
            <person name="Weng X."/>
            <person name="Barry K."/>
            <person name="Bonette J."/>
            <person name="Campitelli B."/>
            <person name="Daum C."/>
            <person name="Gordon S."/>
            <person name="Gould B."/>
            <person name="Lipzen A."/>
            <person name="Macqueen A."/>
            <person name="Palacio-Mejia J."/>
            <person name="Plott C."/>
            <person name="Shakirov E."/>
            <person name="Shu S."/>
            <person name="Yoshinaga Y."/>
            <person name="Zane M."/>
            <person name="Rokhsar D."/>
            <person name="Grimwood J."/>
            <person name="Schmutz J."/>
            <person name="Juenger T."/>
        </authorList>
    </citation>
    <scope>NUCLEOTIDE SEQUENCE [LARGE SCALE GENOMIC DNA]</scope>
    <source>
        <strain evidence="1">FIL2</strain>
    </source>
</reference>
<protein>
    <submittedName>
        <fullName evidence="1">Uncharacterized protein</fullName>
    </submittedName>
</protein>
<dbReference type="Proteomes" id="UP000243499">
    <property type="component" value="Chromosome 5"/>
</dbReference>
<dbReference type="EMBL" id="CM008050">
    <property type="protein sequence ID" value="PVH37636.1"/>
    <property type="molecule type" value="Genomic_DNA"/>
</dbReference>
<dbReference type="AlphaFoldDB" id="A0A2T8IJ42"/>